<organism evidence="5 6">
    <name type="scientific">Phaeocystidibacter marisrubri</name>
    <dbReference type="NCBI Taxonomy" id="1577780"/>
    <lineage>
        <taxon>Bacteria</taxon>
        <taxon>Pseudomonadati</taxon>
        <taxon>Bacteroidota</taxon>
        <taxon>Flavobacteriia</taxon>
        <taxon>Flavobacteriales</taxon>
        <taxon>Phaeocystidibacteraceae</taxon>
        <taxon>Phaeocystidibacter</taxon>
    </lineage>
</organism>
<name>A0A6L3ZE77_9FLAO</name>
<evidence type="ECO:0000256" key="3">
    <source>
        <dbReference type="SAM" id="Coils"/>
    </source>
</evidence>
<dbReference type="GO" id="GO:0016740">
    <property type="term" value="F:transferase activity"/>
    <property type="evidence" value="ECO:0007669"/>
    <property type="project" value="UniProtKB-KW"/>
</dbReference>
<evidence type="ECO:0000259" key="4">
    <source>
        <dbReference type="PROSITE" id="PS51168"/>
    </source>
</evidence>
<dbReference type="Pfam" id="PF01817">
    <property type="entry name" value="CM_2"/>
    <property type="match status" value="1"/>
</dbReference>
<dbReference type="InterPro" id="IPR052899">
    <property type="entry name" value="Class-I_DAHP_synthase"/>
</dbReference>
<dbReference type="PANTHER" id="PTHR43018:SF1">
    <property type="entry name" value="PROTEIN AROA(G)"/>
    <property type="match status" value="1"/>
</dbReference>
<dbReference type="InterPro" id="IPR036979">
    <property type="entry name" value="CM_dom_sf"/>
</dbReference>
<feature type="domain" description="Chorismate mutase" evidence="4">
    <location>
        <begin position="269"/>
        <end position="360"/>
    </location>
</feature>
<comment type="caution">
    <text evidence="5">The sequence shown here is derived from an EMBL/GenBank/DDBJ whole genome shotgun (WGS) entry which is preliminary data.</text>
</comment>
<dbReference type="SUPFAM" id="SSF48600">
    <property type="entry name" value="Chorismate mutase II"/>
    <property type="match status" value="1"/>
</dbReference>
<dbReference type="Gene3D" id="1.20.59.10">
    <property type="entry name" value="Chorismate mutase"/>
    <property type="match status" value="1"/>
</dbReference>
<proteinExistence type="predicted"/>
<dbReference type="AlphaFoldDB" id="A0A6L3ZE77"/>
<dbReference type="PROSITE" id="PS51168">
    <property type="entry name" value="CHORISMATE_MUT_2"/>
    <property type="match status" value="1"/>
</dbReference>
<dbReference type="InterPro" id="IPR002701">
    <property type="entry name" value="CM_II_prokaryot"/>
</dbReference>
<evidence type="ECO:0000313" key="6">
    <source>
        <dbReference type="Proteomes" id="UP000484164"/>
    </source>
</evidence>
<sequence>MTAALKLKAIRDWFDVRREPLVIAGPCSAESEEQLFETSKQLVESGAVSAIRAGIWKPRTRPNSFEGIGPHALPWLTRVKEELQIPVATEVANAQHVEHCLRAGIDILWIGARTTVNPFYVQEIAEALKGTDIPVLVKNPIHSDLGLWVGALERLEKVGIQKLAAVHRGFYTDSDAPFRNEPKWEMSFALRAKAPDIPIICDPSHIAGKRNLVEQVSQTALDINLDGLMIESHITPEKALSDAAQQLTPADLVSMINRLILRSSEPRNENAHLELDQLRTKIDGLDQQIVNLLKDRMDLVREIGQIKVDNDISIFQMDRWFEILAKRGLQGKELELNTALIQELFQTIHKYSVERQNEVFQNKNRS</sequence>
<dbReference type="Pfam" id="PF00793">
    <property type="entry name" value="DAHP_synth_1"/>
    <property type="match status" value="1"/>
</dbReference>
<gene>
    <name evidence="5" type="ORF">F8C82_10630</name>
</gene>
<dbReference type="InterPro" id="IPR036263">
    <property type="entry name" value="Chorismate_II_sf"/>
</dbReference>
<keyword evidence="3" id="KW-0175">Coiled coil</keyword>
<dbReference type="Proteomes" id="UP000484164">
    <property type="component" value="Unassembled WGS sequence"/>
</dbReference>
<evidence type="ECO:0000256" key="2">
    <source>
        <dbReference type="ARBA" id="ARBA00022679"/>
    </source>
</evidence>
<dbReference type="SUPFAM" id="SSF51569">
    <property type="entry name" value="Aldolase"/>
    <property type="match status" value="1"/>
</dbReference>
<accession>A0A6L3ZE77</accession>
<feature type="coiled-coil region" evidence="3">
    <location>
        <begin position="268"/>
        <end position="302"/>
    </location>
</feature>
<dbReference type="GO" id="GO:0046417">
    <property type="term" value="P:chorismate metabolic process"/>
    <property type="evidence" value="ECO:0007669"/>
    <property type="project" value="InterPro"/>
</dbReference>
<dbReference type="RefSeq" id="WP_151693563.1">
    <property type="nucleotide sequence ID" value="NZ_BMGX01000001.1"/>
</dbReference>
<dbReference type="Gene3D" id="3.20.20.70">
    <property type="entry name" value="Aldolase class I"/>
    <property type="match status" value="1"/>
</dbReference>
<dbReference type="PANTHER" id="PTHR43018">
    <property type="entry name" value="PHOSPHO-2-DEHYDRO-3-DEOXYHEPTONATE ALDOLASE"/>
    <property type="match status" value="1"/>
</dbReference>
<keyword evidence="6" id="KW-1185">Reference proteome</keyword>
<dbReference type="EC" id="5.4.99.5" evidence="1"/>
<evidence type="ECO:0000313" key="5">
    <source>
        <dbReference type="EMBL" id="KAB2816135.1"/>
    </source>
</evidence>
<reference evidence="5 6" key="1">
    <citation type="submission" date="2019-10" db="EMBL/GenBank/DDBJ databases">
        <title>Genome sequence of Phaeocystidibacter marisrubri JCM30614 (type strain).</title>
        <authorList>
            <person name="Bowman J.P."/>
        </authorList>
    </citation>
    <scope>NUCLEOTIDE SEQUENCE [LARGE SCALE GENOMIC DNA]</scope>
    <source>
        <strain evidence="5 6">JCM 30614</strain>
    </source>
</reference>
<evidence type="ECO:0000256" key="1">
    <source>
        <dbReference type="ARBA" id="ARBA00012404"/>
    </source>
</evidence>
<dbReference type="GO" id="GO:0004106">
    <property type="term" value="F:chorismate mutase activity"/>
    <property type="evidence" value="ECO:0007669"/>
    <property type="project" value="UniProtKB-EC"/>
</dbReference>
<keyword evidence="2" id="KW-0808">Transferase</keyword>
<dbReference type="SMART" id="SM00830">
    <property type="entry name" value="CM_2"/>
    <property type="match status" value="1"/>
</dbReference>
<dbReference type="EMBL" id="WBVQ01000002">
    <property type="protein sequence ID" value="KAB2816135.1"/>
    <property type="molecule type" value="Genomic_DNA"/>
</dbReference>
<dbReference type="InterPro" id="IPR013785">
    <property type="entry name" value="Aldolase_TIM"/>
</dbReference>
<dbReference type="OrthoDB" id="9780456at2"/>
<protein>
    <recommendedName>
        <fullName evidence="1">chorismate mutase</fullName>
        <ecNumber evidence="1">5.4.99.5</ecNumber>
    </recommendedName>
</protein>
<dbReference type="InterPro" id="IPR006218">
    <property type="entry name" value="DAHP1/KDSA"/>
</dbReference>